<dbReference type="InParanoid" id="A0A167L2F0"/>
<dbReference type="VEuPathDB" id="FungiDB:PHYBLDRAFT_172075"/>
<dbReference type="AlphaFoldDB" id="A0A167L2F0"/>
<organism evidence="1 2">
    <name type="scientific">Phycomyces blakesleeanus (strain ATCC 8743b / DSM 1359 / FGSC 10004 / NBRC 33097 / NRRL 1555)</name>
    <dbReference type="NCBI Taxonomy" id="763407"/>
    <lineage>
        <taxon>Eukaryota</taxon>
        <taxon>Fungi</taxon>
        <taxon>Fungi incertae sedis</taxon>
        <taxon>Mucoromycota</taxon>
        <taxon>Mucoromycotina</taxon>
        <taxon>Mucoromycetes</taxon>
        <taxon>Mucorales</taxon>
        <taxon>Phycomycetaceae</taxon>
        <taxon>Phycomyces</taxon>
    </lineage>
</organism>
<keyword evidence="2" id="KW-1185">Reference proteome</keyword>
<evidence type="ECO:0000313" key="2">
    <source>
        <dbReference type="Proteomes" id="UP000077315"/>
    </source>
</evidence>
<accession>A0A167L2F0</accession>
<proteinExistence type="predicted"/>
<dbReference type="GeneID" id="28997636"/>
<evidence type="ECO:0000313" key="1">
    <source>
        <dbReference type="EMBL" id="OAD69436.1"/>
    </source>
</evidence>
<reference evidence="2" key="1">
    <citation type="submission" date="2015-06" db="EMBL/GenBank/DDBJ databases">
        <title>Expansion of signal transduction pathways in fungi by whole-genome duplication.</title>
        <authorList>
            <consortium name="DOE Joint Genome Institute"/>
            <person name="Corrochano L.M."/>
            <person name="Kuo A."/>
            <person name="Marcet-Houben M."/>
            <person name="Polaino S."/>
            <person name="Salamov A."/>
            <person name="Villalobos J.M."/>
            <person name="Alvarez M.I."/>
            <person name="Avalos J."/>
            <person name="Benito E.P."/>
            <person name="Benoit I."/>
            <person name="Burger G."/>
            <person name="Camino L.P."/>
            <person name="Canovas D."/>
            <person name="Cerda-Olmedo E."/>
            <person name="Cheng J.-F."/>
            <person name="Dominguez A."/>
            <person name="Elias M."/>
            <person name="Eslava A.P."/>
            <person name="Glaser F."/>
            <person name="Grimwood J."/>
            <person name="Gutierrez G."/>
            <person name="Heitman J."/>
            <person name="Henrissat B."/>
            <person name="Iturriaga E.A."/>
            <person name="Lang B.F."/>
            <person name="Lavin J.L."/>
            <person name="Lee S."/>
            <person name="Li W."/>
            <person name="Lindquist E."/>
            <person name="Lopez-Garcia S."/>
            <person name="Luque E.M."/>
            <person name="Marcos A.T."/>
            <person name="Martin J."/>
            <person name="McCluskey K."/>
            <person name="Medina H.R."/>
            <person name="Miralles-Duran A."/>
            <person name="Miyazaki A."/>
            <person name="Munoz-Torres E."/>
            <person name="Oguiza J.A."/>
            <person name="Ohm R."/>
            <person name="Olmedo M."/>
            <person name="Orejas M."/>
            <person name="Ortiz-Castellanos L."/>
            <person name="Pisabarro A.G."/>
            <person name="Rodriguez-Romero J."/>
            <person name="Ruiz-Herrera J."/>
            <person name="Ruiz-Vazquez R."/>
            <person name="Sanz C."/>
            <person name="Schackwitz W."/>
            <person name="Schmutz J."/>
            <person name="Shahriari M."/>
            <person name="Shelest E."/>
            <person name="Silva-Franco F."/>
            <person name="Soanes D."/>
            <person name="Syed K."/>
            <person name="Tagua V.G."/>
            <person name="Talbot N.J."/>
            <person name="Thon M."/>
            <person name="De vries R.P."/>
            <person name="Wiebenga A."/>
            <person name="Yadav J.S."/>
            <person name="Braun E.L."/>
            <person name="Baker S."/>
            <person name="Garre V."/>
            <person name="Horwitz B."/>
            <person name="Torres-Martinez S."/>
            <person name="Idnurm A."/>
            <person name="Herrera-Estrella A."/>
            <person name="Gabaldon T."/>
            <person name="Grigoriev I.V."/>
        </authorList>
    </citation>
    <scope>NUCLEOTIDE SEQUENCE [LARGE SCALE GENOMIC DNA]</scope>
    <source>
        <strain evidence="2">NRRL 1555(-)</strain>
    </source>
</reference>
<gene>
    <name evidence="1" type="ORF">PHYBLDRAFT_172075</name>
</gene>
<dbReference type="Proteomes" id="UP000077315">
    <property type="component" value="Unassembled WGS sequence"/>
</dbReference>
<protein>
    <submittedName>
        <fullName evidence="1">Uncharacterized protein</fullName>
    </submittedName>
</protein>
<name>A0A167L2F0_PHYB8</name>
<dbReference type="EMBL" id="KV440991">
    <property type="protein sequence ID" value="OAD69436.1"/>
    <property type="molecule type" value="Genomic_DNA"/>
</dbReference>
<dbReference type="RefSeq" id="XP_018287476.1">
    <property type="nucleotide sequence ID" value="XM_018436730.1"/>
</dbReference>
<sequence>MSPCKYRSPKQNLSLFINTSSGFIFKLVINICNVTLEHVYQMMSQHLGIKATVSKKATLRTYAKHISPDAIKIRHSLQELVISEKTIKGGNCKILKLPCHTIAGFGFRVVINQVVDVHFCFFVYENCQAPTITSATFHDISRLLSDASHHHWALTAGSVKTSLETYLTYENRDNVINMYAKVSIMAHQMINSVFNNYQKNGQSFSTWGSISPQQNEVLTKNPEDTAAWRHIALNRFQESWVAHYILSQKWRSAIQQPSRVEMDAVNL</sequence>